<proteinExistence type="predicted"/>
<dbReference type="InterPro" id="IPR045010">
    <property type="entry name" value="MDR_fam"/>
</dbReference>
<gene>
    <name evidence="4" type="ORF">C9374_006879</name>
</gene>
<keyword evidence="5" id="KW-1185">Reference proteome</keyword>
<dbReference type="InterPro" id="IPR013149">
    <property type="entry name" value="ADH-like_C"/>
</dbReference>
<keyword evidence="1" id="KW-0560">Oxidoreductase</keyword>
<dbReference type="CDD" id="cd05288">
    <property type="entry name" value="PGDH"/>
    <property type="match status" value="1"/>
</dbReference>
<evidence type="ECO:0000313" key="5">
    <source>
        <dbReference type="Proteomes" id="UP000816034"/>
    </source>
</evidence>
<name>A0AA88GYG1_NAELO</name>
<dbReference type="PANTHER" id="PTHR43205">
    <property type="entry name" value="PROSTAGLANDIN REDUCTASE"/>
    <property type="match status" value="1"/>
</dbReference>
<dbReference type="InterPro" id="IPR011032">
    <property type="entry name" value="GroES-like_sf"/>
</dbReference>
<dbReference type="Gene3D" id="3.40.50.720">
    <property type="entry name" value="NAD(P)-binding Rossmann-like Domain"/>
    <property type="match status" value="1"/>
</dbReference>
<dbReference type="AlphaFoldDB" id="A0AA88GYG1"/>
<dbReference type="Pfam" id="PF00107">
    <property type="entry name" value="ADH_zinc_N"/>
    <property type="match status" value="1"/>
</dbReference>
<feature type="domain" description="Oxidoreductase N-terminal" evidence="3">
    <location>
        <begin position="5"/>
        <end position="58"/>
    </location>
</feature>
<protein>
    <submittedName>
        <fullName evidence="4">Uncharacterized protein</fullName>
    </submittedName>
</protein>
<evidence type="ECO:0000259" key="2">
    <source>
        <dbReference type="Pfam" id="PF00107"/>
    </source>
</evidence>
<dbReference type="SUPFAM" id="SSF50129">
    <property type="entry name" value="GroES-like"/>
    <property type="match status" value="1"/>
</dbReference>
<feature type="domain" description="Alcohol dehydrogenase-like C-terminal" evidence="2">
    <location>
        <begin position="194"/>
        <end position="316"/>
    </location>
</feature>
<dbReference type="InterPro" id="IPR036291">
    <property type="entry name" value="NAD(P)-bd_dom_sf"/>
</dbReference>
<dbReference type="PANTHER" id="PTHR43205:SF7">
    <property type="entry name" value="PROSTAGLANDIN REDUCTASE 1"/>
    <property type="match status" value="1"/>
</dbReference>
<dbReference type="Proteomes" id="UP000816034">
    <property type="component" value="Unassembled WGS sequence"/>
</dbReference>
<dbReference type="GO" id="GO:0016628">
    <property type="term" value="F:oxidoreductase activity, acting on the CH-CH group of donors, NAD or NADP as acceptor"/>
    <property type="evidence" value="ECO:0007669"/>
    <property type="project" value="InterPro"/>
</dbReference>
<accession>A0AA88GYG1</accession>
<dbReference type="SUPFAM" id="SSF51735">
    <property type="entry name" value="NAD(P)-binding Rossmann-fold domains"/>
    <property type="match status" value="1"/>
</dbReference>
<sequence>MFSNKRILLTSRPENVPLASHFTKDDSEVIDQASLKDGQILVRTYYLSLDPYLIMPMGKAGVHGDVVPQNASLKLSQFKDAWNVTNLHELFGGRGVGRVLASKHSSVSVGDLVAADWKWQEYAIVDVNDELTFEKLERDIFNNHDNENHSAPLSNALGVLSVSGSHALYGFNFVKPREQVKGKTIVISAAAGNIGIIVGQVAKIHGMRVVGVAGGADKCHFLLNSLSYDAVVDYKKANNNLQLLIQQIREACPNGIDAYYDNVGGLITEAVDQNLNENARVYVCGAISTYASGGQVTITEKSAKIYEQKNIAAQTCMTADYITKIPEARRQLFEWMKEGKLKAVEWIVEGIENTPLAFEQMYQGKNLGKSIVKVFDEK</sequence>
<evidence type="ECO:0000256" key="1">
    <source>
        <dbReference type="ARBA" id="ARBA00023002"/>
    </source>
</evidence>
<dbReference type="Gene3D" id="3.90.180.10">
    <property type="entry name" value="Medium-chain alcohol dehydrogenases, catalytic domain"/>
    <property type="match status" value="1"/>
</dbReference>
<reference evidence="4 5" key="1">
    <citation type="journal article" date="2018" name="BMC Genomics">
        <title>The genome of Naegleria lovaniensis, the basis for a comparative approach to unravel pathogenicity factors of the human pathogenic amoeba N. fowleri.</title>
        <authorList>
            <person name="Liechti N."/>
            <person name="Schurch N."/>
            <person name="Bruggmann R."/>
            <person name="Wittwer M."/>
        </authorList>
    </citation>
    <scope>NUCLEOTIDE SEQUENCE [LARGE SCALE GENOMIC DNA]</scope>
    <source>
        <strain evidence="4 5">ATCC 30569</strain>
    </source>
</reference>
<evidence type="ECO:0000259" key="3">
    <source>
        <dbReference type="Pfam" id="PF16884"/>
    </source>
</evidence>
<evidence type="ECO:0000313" key="4">
    <source>
        <dbReference type="EMBL" id="KAG2393348.1"/>
    </source>
</evidence>
<dbReference type="InterPro" id="IPR041694">
    <property type="entry name" value="ADH_N_2"/>
</dbReference>
<dbReference type="GeneID" id="68099333"/>
<dbReference type="RefSeq" id="XP_044555242.1">
    <property type="nucleotide sequence ID" value="XM_044696787.1"/>
</dbReference>
<dbReference type="EMBL" id="PYSW02000002">
    <property type="protein sequence ID" value="KAG2393348.1"/>
    <property type="molecule type" value="Genomic_DNA"/>
</dbReference>
<organism evidence="4 5">
    <name type="scientific">Naegleria lovaniensis</name>
    <name type="common">Amoeba</name>
    <dbReference type="NCBI Taxonomy" id="51637"/>
    <lineage>
        <taxon>Eukaryota</taxon>
        <taxon>Discoba</taxon>
        <taxon>Heterolobosea</taxon>
        <taxon>Tetramitia</taxon>
        <taxon>Eutetramitia</taxon>
        <taxon>Vahlkampfiidae</taxon>
        <taxon>Naegleria</taxon>
    </lineage>
</organism>
<dbReference type="Pfam" id="PF16884">
    <property type="entry name" value="ADH_N_2"/>
    <property type="match status" value="1"/>
</dbReference>
<comment type="caution">
    <text evidence="4">The sequence shown here is derived from an EMBL/GenBank/DDBJ whole genome shotgun (WGS) entry which is preliminary data.</text>
</comment>